<evidence type="ECO:0000256" key="1">
    <source>
        <dbReference type="PROSITE-ProRule" id="PRU00175"/>
    </source>
</evidence>
<feature type="compositionally biased region" description="Low complexity" evidence="2">
    <location>
        <begin position="138"/>
        <end position="151"/>
    </location>
</feature>
<reference evidence="4 5" key="1">
    <citation type="journal article" date="2012" name="Genome Biol.">
        <title>Genome and low-iron response of an oceanic diatom adapted to chronic iron limitation.</title>
        <authorList>
            <person name="Lommer M."/>
            <person name="Specht M."/>
            <person name="Roy A.S."/>
            <person name="Kraemer L."/>
            <person name="Andreson R."/>
            <person name="Gutowska M.A."/>
            <person name="Wolf J."/>
            <person name="Bergner S.V."/>
            <person name="Schilhabel M.B."/>
            <person name="Klostermeier U.C."/>
            <person name="Beiko R.G."/>
            <person name="Rosenstiel P."/>
            <person name="Hippler M."/>
            <person name="Laroche J."/>
        </authorList>
    </citation>
    <scope>NUCLEOTIDE SEQUENCE [LARGE SCALE GENOMIC DNA]</scope>
    <source>
        <strain evidence="4 5">CCMP1005</strain>
    </source>
</reference>
<dbReference type="PROSITE" id="PS50089">
    <property type="entry name" value="ZF_RING_2"/>
    <property type="match status" value="1"/>
</dbReference>
<comment type="caution">
    <text evidence="4">The sequence shown here is derived from an EMBL/GenBank/DDBJ whole genome shotgun (WGS) entry which is preliminary data.</text>
</comment>
<gene>
    <name evidence="4" type="ORF">THAOC_07771</name>
</gene>
<evidence type="ECO:0000313" key="5">
    <source>
        <dbReference type="Proteomes" id="UP000266841"/>
    </source>
</evidence>
<feature type="region of interest" description="Disordered" evidence="2">
    <location>
        <begin position="121"/>
        <end position="158"/>
    </location>
</feature>
<dbReference type="GO" id="GO:0008270">
    <property type="term" value="F:zinc ion binding"/>
    <property type="evidence" value="ECO:0007669"/>
    <property type="project" value="UniProtKB-KW"/>
</dbReference>
<keyword evidence="1" id="KW-0863">Zinc-finger</keyword>
<accession>K0TBN1</accession>
<dbReference type="GO" id="GO:0005737">
    <property type="term" value="C:cytoplasm"/>
    <property type="evidence" value="ECO:0007669"/>
    <property type="project" value="UniProtKB-ARBA"/>
</dbReference>
<evidence type="ECO:0000313" key="4">
    <source>
        <dbReference type="EMBL" id="EJK70841.1"/>
    </source>
</evidence>
<dbReference type="AlphaFoldDB" id="K0TBN1"/>
<keyword evidence="1" id="KW-0862">Zinc</keyword>
<keyword evidence="1" id="KW-0479">Metal-binding</keyword>
<dbReference type="Proteomes" id="UP000266841">
    <property type="component" value="Unassembled WGS sequence"/>
</dbReference>
<feature type="compositionally biased region" description="Basic residues" evidence="2">
    <location>
        <begin position="47"/>
        <end position="74"/>
    </location>
</feature>
<dbReference type="InterPro" id="IPR001841">
    <property type="entry name" value="Znf_RING"/>
</dbReference>
<feature type="domain" description="RING-type" evidence="3">
    <location>
        <begin position="181"/>
        <end position="227"/>
    </location>
</feature>
<dbReference type="SMART" id="SM00671">
    <property type="entry name" value="SEL1"/>
    <property type="match status" value="1"/>
</dbReference>
<proteinExistence type="predicted"/>
<dbReference type="SUPFAM" id="SSF81901">
    <property type="entry name" value="HCP-like"/>
    <property type="match status" value="1"/>
</dbReference>
<dbReference type="SUPFAM" id="SSF57850">
    <property type="entry name" value="RING/U-box"/>
    <property type="match status" value="1"/>
</dbReference>
<dbReference type="Gene3D" id="1.25.40.10">
    <property type="entry name" value="Tetratricopeptide repeat domain"/>
    <property type="match status" value="1"/>
</dbReference>
<dbReference type="OrthoDB" id="40126at2759"/>
<feature type="region of interest" description="Disordered" evidence="2">
    <location>
        <begin position="34"/>
        <end position="93"/>
    </location>
</feature>
<dbReference type="InterPro" id="IPR006597">
    <property type="entry name" value="Sel1-like"/>
</dbReference>
<keyword evidence="5" id="KW-1185">Reference proteome</keyword>
<dbReference type="InterPro" id="IPR013083">
    <property type="entry name" value="Znf_RING/FYVE/PHD"/>
</dbReference>
<dbReference type="InterPro" id="IPR011990">
    <property type="entry name" value="TPR-like_helical_dom_sf"/>
</dbReference>
<organism evidence="4 5">
    <name type="scientific">Thalassiosira oceanica</name>
    <name type="common">Marine diatom</name>
    <dbReference type="NCBI Taxonomy" id="159749"/>
    <lineage>
        <taxon>Eukaryota</taxon>
        <taxon>Sar</taxon>
        <taxon>Stramenopiles</taxon>
        <taxon>Ochrophyta</taxon>
        <taxon>Bacillariophyta</taxon>
        <taxon>Coscinodiscophyceae</taxon>
        <taxon>Thalassiosirophycidae</taxon>
        <taxon>Thalassiosirales</taxon>
        <taxon>Thalassiosiraceae</taxon>
        <taxon>Thalassiosira</taxon>
    </lineage>
</organism>
<dbReference type="EMBL" id="AGNL01007981">
    <property type="protein sequence ID" value="EJK70841.1"/>
    <property type="molecule type" value="Genomic_DNA"/>
</dbReference>
<dbReference type="Gene3D" id="3.30.40.10">
    <property type="entry name" value="Zinc/RING finger domain, C3HC4 (zinc finger)"/>
    <property type="match status" value="1"/>
</dbReference>
<feature type="compositionally biased region" description="Basic and acidic residues" evidence="2">
    <location>
        <begin position="79"/>
        <end position="93"/>
    </location>
</feature>
<name>K0TBN1_THAOC</name>
<protein>
    <recommendedName>
        <fullName evidence="3">RING-type domain-containing protein</fullName>
    </recommendedName>
</protein>
<evidence type="ECO:0000256" key="2">
    <source>
        <dbReference type="SAM" id="MobiDB-lite"/>
    </source>
</evidence>
<evidence type="ECO:0000259" key="3">
    <source>
        <dbReference type="PROSITE" id="PS50089"/>
    </source>
</evidence>
<sequence>MNSQPPVRQGCPCLIRRRRVGSVGRGVVVCDPGGSWSVEWSGERSRASHKPRKKGKKGRREKRREGRKRARKWRAQGVRGEESPRQGDKNEEVHRDGWQLAAASHSRLPPCRREEIRDGMEPVGHASEPEPVGPDNESTGATSHAGTASAGVGDDGRSADAARYSQRLLNEGHERWEGDRCPICFLFVGLPISKHSKVNQCCMKTVCNGCILAALQRGMYDRCPFCRTPHPSDEVSALAMIPIELWTEAAELGSLRAHFNLGCAYYYGEVVDVDKPRGVRHWQEAAMKGDVESRHSLGFAEVDNGNYEYADVFMGGHATKAKYAEALRGCGDAMEEMKSYQREEAKRLGI</sequence>